<comment type="caution">
    <text evidence="2">The sequence shown here is derived from an EMBL/GenBank/DDBJ whole genome shotgun (WGS) entry which is preliminary data.</text>
</comment>
<reference evidence="2" key="1">
    <citation type="submission" date="2020-10" db="EMBL/GenBank/DDBJ databases">
        <authorList>
            <person name="Gilroy R."/>
        </authorList>
    </citation>
    <scope>NUCLEOTIDE SEQUENCE</scope>
    <source>
        <strain evidence="2">USAMLcec3-3695</strain>
    </source>
</reference>
<gene>
    <name evidence="2" type="primary">spoIIIAC</name>
    <name evidence="2" type="ORF">IAA61_04935</name>
</gene>
<evidence type="ECO:0000313" key="2">
    <source>
        <dbReference type="EMBL" id="HIU57142.1"/>
    </source>
</evidence>
<protein>
    <submittedName>
        <fullName evidence="2">Stage III sporulation protein AC</fullName>
    </submittedName>
</protein>
<dbReference type="NCBIfam" id="TIGR02848">
    <property type="entry name" value="spore_III_AC"/>
    <property type="match status" value="1"/>
</dbReference>
<feature type="transmembrane region" description="Helical" evidence="1">
    <location>
        <begin position="32"/>
        <end position="55"/>
    </location>
</feature>
<evidence type="ECO:0000313" key="3">
    <source>
        <dbReference type="Proteomes" id="UP000824109"/>
    </source>
</evidence>
<dbReference type="EMBL" id="DVNB01000050">
    <property type="protein sequence ID" value="HIU57142.1"/>
    <property type="molecule type" value="Genomic_DNA"/>
</dbReference>
<dbReference type="Proteomes" id="UP000824109">
    <property type="component" value="Unassembled WGS sequence"/>
</dbReference>
<proteinExistence type="predicted"/>
<name>A0A9D1SEX3_9FIRM</name>
<evidence type="ECO:0000256" key="1">
    <source>
        <dbReference type="SAM" id="Phobius"/>
    </source>
</evidence>
<reference evidence="2" key="2">
    <citation type="journal article" date="2021" name="PeerJ">
        <title>Extensive microbial diversity within the chicken gut microbiome revealed by metagenomics and culture.</title>
        <authorList>
            <person name="Gilroy R."/>
            <person name="Ravi A."/>
            <person name="Getino M."/>
            <person name="Pursley I."/>
            <person name="Horton D.L."/>
            <person name="Alikhan N.F."/>
            <person name="Baker D."/>
            <person name="Gharbi K."/>
            <person name="Hall N."/>
            <person name="Watson M."/>
            <person name="Adriaenssens E.M."/>
            <person name="Foster-Nyarko E."/>
            <person name="Jarju S."/>
            <person name="Secka A."/>
            <person name="Antonio M."/>
            <person name="Oren A."/>
            <person name="Chaudhuri R.R."/>
            <person name="La Ragione R."/>
            <person name="Hildebrand F."/>
            <person name="Pallen M.J."/>
        </authorList>
    </citation>
    <scope>NUCLEOTIDE SEQUENCE</scope>
    <source>
        <strain evidence="2">USAMLcec3-3695</strain>
    </source>
</reference>
<keyword evidence="1" id="KW-1133">Transmembrane helix</keyword>
<keyword evidence="1" id="KW-0812">Transmembrane</keyword>
<feature type="transmembrane region" description="Helical" evidence="1">
    <location>
        <begin position="6"/>
        <end position="23"/>
    </location>
</feature>
<accession>A0A9D1SEX3</accession>
<dbReference type="Pfam" id="PF06686">
    <property type="entry name" value="SpoIIIAC"/>
    <property type="match status" value="1"/>
</dbReference>
<organism evidence="2 3">
    <name type="scientific">Candidatus Ornithomonoglobus merdipullorum</name>
    <dbReference type="NCBI Taxonomy" id="2840895"/>
    <lineage>
        <taxon>Bacteria</taxon>
        <taxon>Bacillati</taxon>
        <taxon>Bacillota</taxon>
        <taxon>Clostridia</taxon>
        <taxon>Candidatus Ornithomonoglobus</taxon>
    </lineage>
</organism>
<keyword evidence="1" id="KW-0472">Membrane</keyword>
<dbReference type="InterPro" id="IPR025664">
    <property type="entry name" value="Spore_III_AC/AD"/>
</dbReference>
<sequence length="64" mass="6924">MNIDLIFQIAGVGIVVAVINQLLTRAGRDEQALLITIAGLVAVLFILTEQIGTLFESIKRIFGL</sequence>
<dbReference type="InterPro" id="IPR009570">
    <property type="entry name" value="Spore_III_AC"/>
</dbReference>
<dbReference type="AlphaFoldDB" id="A0A9D1SEX3"/>